<evidence type="ECO:0000256" key="1">
    <source>
        <dbReference type="SAM" id="MobiDB-lite"/>
    </source>
</evidence>
<keyword evidence="2" id="KW-1185">Reference proteome</keyword>
<sequence>MPSRRRQRPIAYLPTVKQKEDEDLKTYLTRFNKERLTTENKDEKITLAALLGGIWPRSPFMAKLARKTPSTLREFMDRAYNFVNAEDTLQALVDPHKADRKAERRSGQVERKIGASRQEKKQEKWPDYNPRLIHENLNAQEDEKDREEPRQLKTGSRYCKYHQIGSHWTEDCTTIKKRLTELARMRELE</sequence>
<dbReference type="KEGG" id="jre:109001039"/>
<dbReference type="PANTHER" id="PTHR33223">
    <property type="entry name" value="CCHC-TYPE DOMAIN-CONTAINING PROTEIN"/>
    <property type="match status" value="1"/>
</dbReference>
<proteinExistence type="predicted"/>
<gene>
    <name evidence="3" type="primary">LOC109001039</name>
</gene>
<evidence type="ECO:0000313" key="2">
    <source>
        <dbReference type="Proteomes" id="UP000235220"/>
    </source>
</evidence>
<feature type="compositionally biased region" description="Basic and acidic residues" evidence="1">
    <location>
        <begin position="141"/>
        <end position="151"/>
    </location>
</feature>
<dbReference type="Gramene" id="Jr05_13440_p1">
    <property type="protein sequence ID" value="cds.Jr05_13440_p1"/>
    <property type="gene ID" value="Jr05_13440"/>
</dbReference>
<feature type="compositionally biased region" description="Basic and acidic residues" evidence="1">
    <location>
        <begin position="94"/>
        <end position="126"/>
    </location>
</feature>
<protein>
    <submittedName>
        <fullName evidence="3">Uncharacterized protein LOC109001039</fullName>
    </submittedName>
</protein>
<accession>A0A2I4FPW3</accession>
<dbReference type="PANTHER" id="PTHR33223:SF10">
    <property type="entry name" value="AMINOTRANSFERASE-LIKE PLANT MOBILE DOMAIN-CONTAINING PROTEIN"/>
    <property type="match status" value="1"/>
</dbReference>
<dbReference type="Proteomes" id="UP000235220">
    <property type="component" value="Chromosome 5"/>
</dbReference>
<dbReference type="RefSeq" id="XP_018833699.1">
    <property type="nucleotide sequence ID" value="XM_018978154.1"/>
</dbReference>
<organism evidence="2 3">
    <name type="scientific">Juglans regia</name>
    <name type="common">English walnut</name>
    <dbReference type="NCBI Taxonomy" id="51240"/>
    <lineage>
        <taxon>Eukaryota</taxon>
        <taxon>Viridiplantae</taxon>
        <taxon>Streptophyta</taxon>
        <taxon>Embryophyta</taxon>
        <taxon>Tracheophyta</taxon>
        <taxon>Spermatophyta</taxon>
        <taxon>Magnoliopsida</taxon>
        <taxon>eudicotyledons</taxon>
        <taxon>Gunneridae</taxon>
        <taxon>Pentapetalae</taxon>
        <taxon>rosids</taxon>
        <taxon>fabids</taxon>
        <taxon>Fagales</taxon>
        <taxon>Juglandaceae</taxon>
        <taxon>Juglans</taxon>
    </lineage>
</organism>
<dbReference type="AlphaFoldDB" id="A0A2I4FPW3"/>
<reference evidence="3" key="1">
    <citation type="submission" date="2025-08" db="UniProtKB">
        <authorList>
            <consortium name="RefSeq"/>
        </authorList>
    </citation>
    <scope>IDENTIFICATION</scope>
    <source>
        <tissue evidence="3">Leaves</tissue>
    </source>
</reference>
<dbReference type="GeneID" id="109001039"/>
<name>A0A2I4FPW3_JUGRE</name>
<dbReference type="OrthoDB" id="1749987at2759"/>
<evidence type="ECO:0000313" key="3">
    <source>
        <dbReference type="RefSeq" id="XP_018833699.1"/>
    </source>
</evidence>
<feature type="region of interest" description="Disordered" evidence="1">
    <location>
        <begin position="94"/>
        <end position="153"/>
    </location>
</feature>